<evidence type="ECO:0000313" key="1">
    <source>
        <dbReference type="EMBL" id="SJL16958.1"/>
    </source>
</evidence>
<gene>
    <name evidence="1" type="ORF">ARMOST_20494</name>
</gene>
<accession>A0A284S7H5</accession>
<protein>
    <submittedName>
        <fullName evidence="1">Uncharacterized protein</fullName>
    </submittedName>
</protein>
<proteinExistence type="predicted"/>
<name>A0A284S7H5_ARMOS</name>
<evidence type="ECO:0000313" key="2">
    <source>
        <dbReference type="Proteomes" id="UP000219338"/>
    </source>
</evidence>
<reference evidence="2" key="1">
    <citation type="journal article" date="2017" name="Nat. Ecol. Evol.">
        <title>Genome expansion and lineage-specific genetic innovations in the forest pathogenic fungi Armillaria.</title>
        <authorList>
            <person name="Sipos G."/>
            <person name="Prasanna A.N."/>
            <person name="Walter M.C."/>
            <person name="O'Connor E."/>
            <person name="Balint B."/>
            <person name="Krizsan K."/>
            <person name="Kiss B."/>
            <person name="Hess J."/>
            <person name="Varga T."/>
            <person name="Slot J."/>
            <person name="Riley R."/>
            <person name="Boka B."/>
            <person name="Rigling D."/>
            <person name="Barry K."/>
            <person name="Lee J."/>
            <person name="Mihaltcheva S."/>
            <person name="LaButti K."/>
            <person name="Lipzen A."/>
            <person name="Waldron R."/>
            <person name="Moloney N.M."/>
            <person name="Sperisen C."/>
            <person name="Kredics L."/>
            <person name="Vagvoelgyi C."/>
            <person name="Patrignani A."/>
            <person name="Fitzpatrick D."/>
            <person name="Nagy I."/>
            <person name="Doyle S."/>
            <person name="Anderson J.B."/>
            <person name="Grigoriev I.V."/>
            <person name="Gueldener U."/>
            <person name="Muensterkoetter M."/>
            <person name="Nagy L.G."/>
        </authorList>
    </citation>
    <scope>NUCLEOTIDE SEQUENCE [LARGE SCALE GENOMIC DNA]</scope>
    <source>
        <strain evidence="2">C18/9</strain>
    </source>
</reference>
<dbReference type="Proteomes" id="UP000219338">
    <property type="component" value="Unassembled WGS sequence"/>
</dbReference>
<dbReference type="EMBL" id="FUEG01000039">
    <property type="protein sequence ID" value="SJL16958.1"/>
    <property type="molecule type" value="Genomic_DNA"/>
</dbReference>
<keyword evidence="2" id="KW-1185">Reference proteome</keyword>
<organism evidence="1 2">
    <name type="scientific">Armillaria ostoyae</name>
    <name type="common">Armillaria root rot fungus</name>
    <dbReference type="NCBI Taxonomy" id="47428"/>
    <lineage>
        <taxon>Eukaryota</taxon>
        <taxon>Fungi</taxon>
        <taxon>Dikarya</taxon>
        <taxon>Basidiomycota</taxon>
        <taxon>Agaricomycotina</taxon>
        <taxon>Agaricomycetes</taxon>
        <taxon>Agaricomycetidae</taxon>
        <taxon>Agaricales</taxon>
        <taxon>Marasmiineae</taxon>
        <taxon>Physalacriaceae</taxon>
        <taxon>Armillaria</taxon>
    </lineage>
</organism>
<sequence length="12" mass="1346">MTGEGMGHYIHN</sequence>